<keyword evidence="3" id="KW-1003">Cell membrane</keyword>
<evidence type="ECO:0000313" key="18">
    <source>
        <dbReference type="Proteomes" id="UP000008672"/>
    </source>
</evidence>
<evidence type="ECO:0000256" key="2">
    <source>
        <dbReference type="ARBA" id="ARBA00004651"/>
    </source>
</evidence>
<feature type="transmembrane region" description="Helical" evidence="15">
    <location>
        <begin position="259"/>
        <end position="279"/>
    </location>
</feature>
<feature type="transmembrane region" description="Helical" evidence="15">
    <location>
        <begin position="115"/>
        <end position="135"/>
    </location>
</feature>
<reference evidence="18" key="1">
    <citation type="submission" date="2011-08" db="EMBL/GenBank/DDBJ databases">
        <title>The draft genome of Latimeria chalumnae.</title>
        <authorList>
            <person name="Di Palma F."/>
            <person name="Alfoldi J."/>
            <person name="Johnson J."/>
            <person name="Berlin A."/>
            <person name="Gnerre S."/>
            <person name="Jaffe D."/>
            <person name="MacCallum I."/>
            <person name="Young S."/>
            <person name="Walker B.J."/>
            <person name="Lander E."/>
            <person name="Lindblad-Toh K."/>
        </authorList>
    </citation>
    <scope>NUCLEOTIDE SEQUENCE [LARGE SCALE GENOMIC DNA]</scope>
    <source>
        <strain evidence="18">Wild caught</strain>
    </source>
</reference>
<dbReference type="OMA" id="NWANNIR"/>
<keyword evidence="18" id="KW-1185">Reference proteome</keyword>
<dbReference type="InterPro" id="IPR017452">
    <property type="entry name" value="GPCR_Rhodpsn_7TM"/>
</dbReference>
<dbReference type="PANTHER" id="PTHR24249:SF415">
    <property type="entry name" value="TRACE AMINE-ASSOCIATED RECEPTOR 1"/>
    <property type="match status" value="1"/>
</dbReference>
<dbReference type="AlphaFoldDB" id="H3A8V0"/>
<dbReference type="HOGENOM" id="CLU_009579_11_0_1"/>
<dbReference type="Pfam" id="PF00001">
    <property type="entry name" value="7tm_1"/>
    <property type="match status" value="1"/>
</dbReference>
<organism evidence="17 18">
    <name type="scientific">Latimeria chalumnae</name>
    <name type="common">Coelacanth</name>
    <dbReference type="NCBI Taxonomy" id="7897"/>
    <lineage>
        <taxon>Eukaryota</taxon>
        <taxon>Metazoa</taxon>
        <taxon>Chordata</taxon>
        <taxon>Craniata</taxon>
        <taxon>Vertebrata</taxon>
        <taxon>Euteleostomi</taxon>
        <taxon>Coelacanthiformes</taxon>
        <taxon>Coelacanthidae</taxon>
        <taxon>Latimeria</taxon>
    </lineage>
</organism>
<dbReference type="Gene3D" id="1.20.1070.10">
    <property type="entry name" value="Rhodopsin 7-helix transmembrane proteins"/>
    <property type="match status" value="1"/>
</dbReference>
<dbReference type="PROSITE" id="PS50262">
    <property type="entry name" value="G_PROTEIN_RECEP_F1_2"/>
    <property type="match status" value="1"/>
</dbReference>
<feature type="transmembrane region" description="Helical" evidence="15">
    <location>
        <begin position="147"/>
        <end position="172"/>
    </location>
</feature>
<sequence length="346" mass="39048">LSTKMDSDGFEIPEGLFCYDVNGSCPKSIRPNSTRIPMYVAIVGTILITVCGNLVVIISIAHFKQLHTPTNFLVMSMAVVDLLLGSMVMPYSMVRTVETCWYFGDIFCKVHSSTDIMLCTASILHLCFIAIDRYYAVCNPLRYKAKITGFAVMMMITMSWTLSAIISFGMIFLGPHMKGLEEFYYNHIKCIGGCVLFLIEASALSSSMISFYIPGVIMVCIYGKIYLVARKQATAIKNIASQSKEANRSRISRKRERKAAMTLGVVMGVFLLCWSPFFFCNIMDPFLNYITPPILFDALVWFGYLNSTFNPIVYGFFYTWFQKTLKIILFGKVFQHGSSTINLFSD</sequence>
<feature type="domain" description="G-protein coupled receptors family 1 profile" evidence="16">
    <location>
        <begin position="52"/>
        <end position="314"/>
    </location>
</feature>
<evidence type="ECO:0000256" key="14">
    <source>
        <dbReference type="RuleBase" id="RU000688"/>
    </source>
</evidence>
<feature type="transmembrane region" description="Helical" evidence="15">
    <location>
        <begin position="209"/>
        <end position="229"/>
    </location>
</feature>
<dbReference type="FunCoup" id="H3A8V0">
    <property type="interactions" value="470"/>
</dbReference>
<comment type="similarity">
    <text evidence="14">Belongs to the G-protein coupled receptor 1 family.</text>
</comment>
<evidence type="ECO:0000256" key="10">
    <source>
        <dbReference type="ARBA" id="ARBA00023170"/>
    </source>
</evidence>
<evidence type="ECO:0000256" key="7">
    <source>
        <dbReference type="ARBA" id="ARBA00023040"/>
    </source>
</evidence>
<dbReference type="STRING" id="7897.ENSLACP00000006071"/>
<reference evidence="17" key="3">
    <citation type="submission" date="2025-09" db="UniProtKB">
        <authorList>
            <consortium name="Ensembl"/>
        </authorList>
    </citation>
    <scope>IDENTIFICATION</scope>
</reference>
<evidence type="ECO:0000256" key="8">
    <source>
        <dbReference type="ARBA" id="ARBA00023136"/>
    </source>
</evidence>
<keyword evidence="4 14" id="KW-0812">Transmembrane</keyword>
<dbReference type="GO" id="GO:0005789">
    <property type="term" value="C:endoplasmic reticulum membrane"/>
    <property type="evidence" value="ECO:0007669"/>
    <property type="project" value="UniProtKB-SubCell"/>
</dbReference>
<dbReference type="CDD" id="cd15314">
    <property type="entry name" value="7tmA_TAAR1"/>
    <property type="match status" value="1"/>
</dbReference>
<dbReference type="PRINTS" id="PR01831">
    <property type="entry name" value="TRACEAMINE1R"/>
</dbReference>
<keyword evidence="8 15" id="KW-0472">Membrane</keyword>
<evidence type="ECO:0000256" key="3">
    <source>
        <dbReference type="ARBA" id="ARBA00022475"/>
    </source>
</evidence>
<proteinExistence type="inferred from homology"/>
<evidence type="ECO:0000256" key="6">
    <source>
        <dbReference type="ARBA" id="ARBA00022989"/>
    </source>
</evidence>
<protein>
    <recommendedName>
        <fullName evidence="13">Trace amine-associated receptor 1</fullName>
    </recommendedName>
</protein>
<evidence type="ECO:0000313" key="17">
    <source>
        <dbReference type="Ensembl" id="ENSLACP00000006071.1"/>
    </source>
</evidence>
<dbReference type="FunFam" id="1.20.1070.10:FF:000030">
    <property type="entry name" value="trace amine-associated receptor 1"/>
    <property type="match status" value="1"/>
</dbReference>
<keyword evidence="6 15" id="KW-1133">Transmembrane helix</keyword>
<dbReference type="GO" id="GO:0001594">
    <property type="term" value="F:trace-amine receptor activity"/>
    <property type="evidence" value="ECO:0007669"/>
    <property type="project" value="InterPro"/>
</dbReference>
<keyword evidence="11" id="KW-0325">Glycoprotein</keyword>
<dbReference type="PRINTS" id="PR01830">
    <property type="entry name" value="TRACEAMINER"/>
</dbReference>
<dbReference type="InterPro" id="IPR000276">
    <property type="entry name" value="GPCR_Rhodpsn"/>
</dbReference>
<evidence type="ECO:0000256" key="13">
    <source>
        <dbReference type="ARBA" id="ARBA00039439"/>
    </source>
</evidence>
<dbReference type="Proteomes" id="UP000008672">
    <property type="component" value="Unassembled WGS sequence"/>
</dbReference>
<comment type="subcellular location">
    <subcellularLocation>
        <location evidence="2">Cell membrane</location>
        <topology evidence="2">Multi-pass membrane protein</topology>
    </subcellularLocation>
    <subcellularLocation>
        <location evidence="1">Endoplasmic reticulum membrane</location>
        <topology evidence="1">Multi-pass membrane protein</topology>
    </subcellularLocation>
</comment>
<keyword evidence="5" id="KW-0256">Endoplasmic reticulum</keyword>
<evidence type="ECO:0000256" key="4">
    <source>
        <dbReference type="ARBA" id="ARBA00022692"/>
    </source>
</evidence>
<dbReference type="EMBL" id="AFYH01224161">
    <property type="status" value="NOT_ANNOTATED_CDS"/>
    <property type="molecule type" value="Genomic_DNA"/>
</dbReference>
<name>H3A8V0_LATCH</name>
<evidence type="ECO:0000256" key="9">
    <source>
        <dbReference type="ARBA" id="ARBA00023157"/>
    </source>
</evidence>
<gene>
    <name evidence="17" type="primary">LOC102360273</name>
</gene>
<keyword evidence="10 14" id="KW-0675">Receptor</keyword>
<keyword evidence="7 14" id="KW-0297">G-protein coupled receptor</keyword>
<keyword evidence="12 14" id="KW-0807">Transducer</keyword>
<reference evidence="17" key="2">
    <citation type="submission" date="2025-08" db="UniProtKB">
        <authorList>
            <consortium name="Ensembl"/>
        </authorList>
    </citation>
    <scope>IDENTIFICATION</scope>
</reference>
<dbReference type="InterPro" id="IPR009133">
    <property type="entry name" value="TAAR1"/>
</dbReference>
<evidence type="ECO:0000256" key="15">
    <source>
        <dbReference type="SAM" id="Phobius"/>
    </source>
</evidence>
<feature type="transmembrane region" description="Helical" evidence="15">
    <location>
        <begin position="72"/>
        <end position="94"/>
    </location>
</feature>
<dbReference type="InterPro" id="IPR009132">
    <property type="entry name" value="TAAR_fam"/>
</dbReference>
<dbReference type="Ensembl" id="ENSLACT00000006123.1">
    <property type="protein sequence ID" value="ENSLACP00000006071.1"/>
    <property type="gene ID" value="ENSLACG00000005388.1"/>
</dbReference>
<dbReference type="InterPro" id="IPR050569">
    <property type="entry name" value="TAAR"/>
</dbReference>
<dbReference type="PANTHER" id="PTHR24249">
    <property type="entry name" value="HISTAMINE RECEPTOR-RELATED G-PROTEIN COUPLED RECEPTOR"/>
    <property type="match status" value="1"/>
</dbReference>
<dbReference type="PROSITE" id="PS00237">
    <property type="entry name" value="G_PROTEIN_RECEP_F1_1"/>
    <property type="match status" value="1"/>
</dbReference>
<accession>H3A8V0</accession>
<dbReference type="GeneTree" id="ENSGT00950000182934"/>
<feature type="transmembrane region" description="Helical" evidence="15">
    <location>
        <begin position="36"/>
        <end position="60"/>
    </location>
</feature>
<dbReference type="SUPFAM" id="SSF81321">
    <property type="entry name" value="Family A G protein-coupled receptor-like"/>
    <property type="match status" value="1"/>
</dbReference>
<keyword evidence="9" id="KW-1015">Disulfide bond</keyword>
<evidence type="ECO:0000256" key="12">
    <source>
        <dbReference type="ARBA" id="ARBA00023224"/>
    </source>
</evidence>
<feature type="transmembrane region" description="Helical" evidence="15">
    <location>
        <begin position="299"/>
        <end position="321"/>
    </location>
</feature>
<dbReference type="PRINTS" id="PR00237">
    <property type="entry name" value="GPCRRHODOPSN"/>
</dbReference>
<dbReference type="GO" id="GO:0005886">
    <property type="term" value="C:plasma membrane"/>
    <property type="evidence" value="ECO:0007669"/>
    <property type="project" value="UniProtKB-SubCell"/>
</dbReference>
<evidence type="ECO:0000256" key="1">
    <source>
        <dbReference type="ARBA" id="ARBA00004477"/>
    </source>
</evidence>
<dbReference type="SMART" id="SM01381">
    <property type="entry name" value="7TM_GPCR_Srsx"/>
    <property type="match status" value="1"/>
</dbReference>
<evidence type="ECO:0000259" key="16">
    <source>
        <dbReference type="PROSITE" id="PS50262"/>
    </source>
</evidence>
<dbReference type="InParanoid" id="H3A8V0"/>
<evidence type="ECO:0000256" key="11">
    <source>
        <dbReference type="ARBA" id="ARBA00023180"/>
    </source>
</evidence>
<evidence type="ECO:0000256" key="5">
    <source>
        <dbReference type="ARBA" id="ARBA00022824"/>
    </source>
</evidence>
<dbReference type="eggNOG" id="KOG3656">
    <property type="taxonomic scope" value="Eukaryota"/>
</dbReference>